<dbReference type="EMBL" id="JANKAS010000011">
    <property type="protein sequence ID" value="MCR1899581.1"/>
    <property type="molecule type" value="Genomic_DNA"/>
</dbReference>
<dbReference type="InterPro" id="IPR011053">
    <property type="entry name" value="Single_hybrid_motif"/>
</dbReference>
<dbReference type="Pfam" id="PF00364">
    <property type="entry name" value="Biotin_lipoyl"/>
    <property type="match status" value="1"/>
</dbReference>
<dbReference type="InterPro" id="IPR000089">
    <property type="entry name" value="Biotin_lipoyl"/>
</dbReference>
<evidence type="ECO:0000256" key="1">
    <source>
        <dbReference type="ARBA" id="ARBA00023267"/>
    </source>
</evidence>
<dbReference type="Proteomes" id="UP001205748">
    <property type="component" value="Unassembled WGS sequence"/>
</dbReference>
<dbReference type="InterPro" id="IPR001882">
    <property type="entry name" value="Biotin_BS"/>
</dbReference>
<name>A0AAE3L023_9FIRM</name>
<feature type="region of interest" description="Disordered" evidence="2">
    <location>
        <begin position="24"/>
        <end position="63"/>
    </location>
</feature>
<evidence type="ECO:0000313" key="5">
    <source>
        <dbReference type="Proteomes" id="UP001205748"/>
    </source>
</evidence>
<sequence length="135" mass="13635">MKKYVITVEGNSYEVEVEEVKGGAANAASRPATPAPSAPARATSVADAQPKTAPAPKAAPAPVAVGGSVTAPMPGTIFKVQTRAGDAVKKGDVLIILEAMKMENEIFAPTDGTVASVNVNEGASVNAGDILVTFE</sequence>
<dbReference type="PROSITE" id="PS50968">
    <property type="entry name" value="BIOTINYL_LIPOYL"/>
    <property type="match status" value="1"/>
</dbReference>
<proteinExistence type="predicted"/>
<dbReference type="CDD" id="cd06850">
    <property type="entry name" value="biotinyl_domain"/>
    <property type="match status" value="1"/>
</dbReference>
<dbReference type="PROSITE" id="PS00188">
    <property type="entry name" value="BIOTIN"/>
    <property type="match status" value="1"/>
</dbReference>
<protein>
    <submittedName>
        <fullName evidence="4">Biotin/lipoyl-binding protein</fullName>
    </submittedName>
</protein>
<dbReference type="PANTHER" id="PTHR45266">
    <property type="entry name" value="OXALOACETATE DECARBOXYLASE ALPHA CHAIN"/>
    <property type="match status" value="1"/>
</dbReference>
<dbReference type="SUPFAM" id="SSF51230">
    <property type="entry name" value="Single hybrid motif"/>
    <property type="match status" value="1"/>
</dbReference>
<dbReference type="PANTHER" id="PTHR45266:SF3">
    <property type="entry name" value="OXALOACETATE DECARBOXYLASE ALPHA CHAIN"/>
    <property type="match status" value="1"/>
</dbReference>
<comment type="caution">
    <text evidence="4">The sequence shown here is derived from an EMBL/GenBank/DDBJ whole genome shotgun (WGS) entry which is preliminary data.</text>
</comment>
<evidence type="ECO:0000259" key="3">
    <source>
        <dbReference type="PROSITE" id="PS50968"/>
    </source>
</evidence>
<dbReference type="AlphaFoldDB" id="A0AAE3L023"/>
<keyword evidence="1" id="KW-0092">Biotin</keyword>
<gene>
    <name evidence="4" type="ORF">NSA47_11395</name>
</gene>
<dbReference type="Gene3D" id="2.40.50.100">
    <property type="match status" value="1"/>
</dbReference>
<evidence type="ECO:0000256" key="2">
    <source>
        <dbReference type="SAM" id="MobiDB-lite"/>
    </source>
</evidence>
<keyword evidence="5" id="KW-1185">Reference proteome</keyword>
<feature type="domain" description="Lipoyl-binding" evidence="3">
    <location>
        <begin position="62"/>
        <end position="135"/>
    </location>
</feature>
<evidence type="ECO:0000313" key="4">
    <source>
        <dbReference type="EMBL" id="MCR1899581.1"/>
    </source>
</evidence>
<feature type="compositionally biased region" description="Low complexity" evidence="2">
    <location>
        <begin position="38"/>
        <end position="63"/>
    </location>
</feature>
<dbReference type="RefSeq" id="WP_257532094.1">
    <property type="nucleotide sequence ID" value="NZ_JANKAS010000011.1"/>
</dbReference>
<dbReference type="InterPro" id="IPR050709">
    <property type="entry name" value="Biotin_Carboxyl_Carrier/Decarb"/>
</dbReference>
<reference evidence="4" key="1">
    <citation type="submission" date="2022-07" db="EMBL/GenBank/DDBJ databases">
        <title>Enhanced cultured diversity of the mouse gut microbiota enables custom-made synthetic communities.</title>
        <authorList>
            <person name="Afrizal A."/>
        </authorList>
    </citation>
    <scope>NUCLEOTIDE SEQUENCE</scope>
    <source>
        <strain evidence="4">DSM 28593</strain>
    </source>
</reference>
<dbReference type="FunFam" id="2.40.50.100:FF:000003">
    <property type="entry name" value="Acetyl-CoA carboxylase biotin carboxyl carrier protein"/>
    <property type="match status" value="1"/>
</dbReference>
<accession>A0AAE3L023</accession>
<organism evidence="4 5">
    <name type="scientific">Irregularibacter muris</name>
    <dbReference type="NCBI Taxonomy" id="1796619"/>
    <lineage>
        <taxon>Bacteria</taxon>
        <taxon>Bacillati</taxon>
        <taxon>Bacillota</taxon>
        <taxon>Clostridia</taxon>
        <taxon>Eubacteriales</taxon>
        <taxon>Eubacteriaceae</taxon>
        <taxon>Irregularibacter</taxon>
    </lineage>
</organism>